<dbReference type="Pfam" id="PF13412">
    <property type="entry name" value="HTH_24"/>
    <property type="match status" value="1"/>
</dbReference>
<dbReference type="EMBL" id="CP001678">
    <property type="protein sequence ID" value="ACT60340.1"/>
    <property type="molecule type" value="Genomic_DNA"/>
</dbReference>
<dbReference type="GO" id="GO:0043200">
    <property type="term" value="P:response to amino acid"/>
    <property type="evidence" value="ECO:0007669"/>
    <property type="project" value="TreeGrafter"/>
</dbReference>
<dbReference type="PANTHER" id="PTHR30154:SF17">
    <property type="entry name" value="DNA-BINDING TRANSCRIPTIONAL ACTIVATOR DECR"/>
    <property type="match status" value="1"/>
</dbReference>
<dbReference type="STRING" id="582402.Hbal_2666"/>
<dbReference type="GO" id="GO:0005829">
    <property type="term" value="C:cytosol"/>
    <property type="evidence" value="ECO:0007669"/>
    <property type="project" value="TreeGrafter"/>
</dbReference>
<feature type="domain" description="Transcription regulator AsnC/Lrp ligand binding" evidence="1">
    <location>
        <begin position="71"/>
        <end position="142"/>
    </location>
</feature>
<reference evidence="3" key="1">
    <citation type="journal article" date="2011" name="J. Bacteriol.">
        <title>Genome sequences of eight morphologically diverse alphaproteobacteria.</title>
        <authorList>
            <consortium name="US DOE Joint Genome Institute"/>
            <person name="Brown P.J."/>
            <person name="Kysela D.T."/>
            <person name="Buechlein A."/>
            <person name="Hemmerich C."/>
            <person name="Brun Y.V."/>
        </authorList>
    </citation>
    <scope>NUCLEOTIDE SEQUENCE [LARGE SCALE GENOMIC DNA]</scope>
    <source>
        <strain evidence="3">ATCC 49814 / DSM 5838 / IFAM 1418</strain>
    </source>
</reference>
<dbReference type="InterPro" id="IPR019887">
    <property type="entry name" value="Tscrpt_reg_AsnC/Lrp_C"/>
</dbReference>
<dbReference type="OrthoDB" id="9802341at2"/>
<organism evidence="2 3">
    <name type="scientific">Hirschia baltica (strain ATCC 49814 / DSM 5838 / IFAM 1418)</name>
    <dbReference type="NCBI Taxonomy" id="582402"/>
    <lineage>
        <taxon>Bacteria</taxon>
        <taxon>Pseudomonadati</taxon>
        <taxon>Pseudomonadota</taxon>
        <taxon>Alphaproteobacteria</taxon>
        <taxon>Hyphomonadales</taxon>
        <taxon>Hyphomonadaceae</taxon>
        <taxon>Hirschia</taxon>
    </lineage>
</organism>
<name>C6XPS5_HIRBI</name>
<sequence length="152" mass="17158">MSFSASDRTFLNLLQKNAIIPKNELIEQAGMSGTTLWRKIQEFESNGLIRKRVTLLDPDIAGLSVCIFVSINLANYTPEARTSFEQFVERTPKIMECFSVTGSYDYTLIVREESVSSFERLLMHEILTHPSVASATSQIALKCQKYSTELPL</sequence>
<dbReference type="Gene3D" id="3.30.70.920">
    <property type="match status" value="1"/>
</dbReference>
<gene>
    <name evidence="2" type="ordered locus">Hbal_2666</name>
</gene>
<dbReference type="InterPro" id="IPR019888">
    <property type="entry name" value="Tscrpt_reg_AsnC-like"/>
</dbReference>
<evidence type="ECO:0000259" key="1">
    <source>
        <dbReference type="Pfam" id="PF01037"/>
    </source>
</evidence>
<dbReference type="Gene3D" id="1.10.10.10">
    <property type="entry name" value="Winged helix-like DNA-binding domain superfamily/Winged helix DNA-binding domain"/>
    <property type="match status" value="1"/>
</dbReference>
<dbReference type="HOGENOM" id="CLU_091233_0_3_5"/>
<dbReference type="InterPro" id="IPR011008">
    <property type="entry name" value="Dimeric_a/b-barrel"/>
</dbReference>
<proteinExistence type="predicted"/>
<accession>C6XPS5</accession>
<evidence type="ECO:0000313" key="3">
    <source>
        <dbReference type="Proteomes" id="UP000002745"/>
    </source>
</evidence>
<dbReference type="KEGG" id="hba:Hbal_2666"/>
<dbReference type="GO" id="GO:0043565">
    <property type="term" value="F:sequence-specific DNA binding"/>
    <property type="evidence" value="ECO:0007669"/>
    <property type="project" value="TreeGrafter"/>
</dbReference>
<dbReference type="SUPFAM" id="SSF54909">
    <property type="entry name" value="Dimeric alpha+beta barrel"/>
    <property type="match status" value="1"/>
</dbReference>
<dbReference type="RefSeq" id="WP_015828490.1">
    <property type="nucleotide sequence ID" value="NC_012982.1"/>
</dbReference>
<dbReference type="InterPro" id="IPR036390">
    <property type="entry name" value="WH_DNA-bd_sf"/>
</dbReference>
<protein>
    <submittedName>
        <fullName evidence="2">Transcriptional regulator, AsnC family</fullName>
    </submittedName>
</protein>
<evidence type="ECO:0000313" key="2">
    <source>
        <dbReference type="EMBL" id="ACT60340.1"/>
    </source>
</evidence>
<dbReference type="AlphaFoldDB" id="C6XPS5"/>
<dbReference type="Proteomes" id="UP000002745">
    <property type="component" value="Chromosome"/>
</dbReference>
<dbReference type="eggNOG" id="COG1522">
    <property type="taxonomic scope" value="Bacteria"/>
</dbReference>
<dbReference type="SUPFAM" id="SSF46785">
    <property type="entry name" value="Winged helix' DNA-binding domain"/>
    <property type="match status" value="1"/>
</dbReference>
<dbReference type="SMART" id="SM00344">
    <property type="entry name" value="HTH_ASNC"/>
    <property type="match status" value="1"/>
</dbReference>
<dbReference type="PANTHER" id="PTHR30154">
    <property type="entry name" value="LEUCINE-RESPONSIVE REGULATORY PROTEIN"/>
    <property type="match status" value="1"/>
</dbReference>
<keyword evidence="3" id="KW-1185">Reference proteome</keyword>
<dbReference type="InterPro" id="IPR036388">
    <property type="entry name" value="WH-like_DNA-bd_sf"/>
</dbReference>
<dbReference type="Pfam" id="PF01037">
    <property type="entry name" value="AsnC_trans_reg"/>
    <property type="match status" value="1"/>
</dbReference>